<feature type="transmembrane region" description="Helical" evidence="7">
    <location>
        <begin position="303"/>
        <end position="322"/>
    </location>
</feature>
<dbReference type="Pfam" id="PF01757">
    <property type="entry name" value="Acyl_transf_3"/>
    <property type="match status" value="1"/>
</dbReference>
<evidence type="ECO:0000313" key="9">
    <source>
        <dbReference type="EMBL" id="MDR6722194.1"/>
    </source>
</evidence>
<evidence type="ECO:0000256" key="2">
    <source>
        <dbReference type="ARBA" id="ARBA00007400"/>
    </source>
</evidence>
<feature type="transmembrane region" description="Helical" evidence="7">
    <location>
        <begin position="44"/>
        <end position="68"/>
    </location>
</feature>
<feature type="transmembrane region" description="Helical" evidence="7">
    <location>
        <begin position="164"/>
        <end position="187"/>
    </location>
</feature>
<evidence type="ECO:0000256" key="6">
    <source>
        <dbReference type="ARBA" id="ARBA00023136"/>
    </source>
</evidence>
<feature type="transmembrane region" description="Helical" evidence="7">
    <location>
        <begin position="88"/>
        <end position="110"/>
    </location>
</feature>
<evidence type="ECO:0000256" key="5">
    <source>
        <dbReference type="ARBA" id="ARBA00022989"/>
    </source>
</evidence>
<evidence type="ECO:0000256" key="1">
    <source>
        <dbReference type="ARBA" id="ARBA00004651"/>
    </source>
</evidence>
<gene>
    <name evidence="9" type="ORF">J2W91_000642</name>
</gene>
<evidence type="ECO:0000256" key="3">
    <source>
        <dbReference type="ARBA" id="ARBA00022475"/>
    </source>
</evidence>
<comment type="similarity">
    <text evidence="2">Belongs to the acyltransferase 3 family.</text>
</comment>
<feature type="transmembrane region" description="Helical" evidence="7">
    <location>
        <begin position="342"/>
        <end position="362"/>
    </location>
</feature>
<accession>A0AAP5LP69</accession>
<dbReference type="EMBL" id="JAVDTR010000002">
    <property type="protein sequence ID" value="MDR6722194.1"/>
    <property type="molecule type" value="Genomic_DNA"/>
</dbReference>
<reference evidence="9" key="1">
    <citation type="submission" date="2023-07" db="EMBL/GenBank/DDBJ databases">
        <title>Sorghum-associated microbial communities from plants grown in Nebraska, USA.</title>
        <authorList>
            <person name="Schachtman D."/>
        </authorList>
    </citation>
    <scope>NUCLEOTIDE SEQUENCE</scope>
    <source>
        <strain evidence="9">BE80</strain>
    </source>
</reference>
<evidence type="ECO:0000256" key="4">
    <source>
        <dbReference type="ARBA" id="ARBA00022692"/>
    </source>
</evidence>
<organism evidence="9 10">
    <name type="scientific">Paenibacillus amylolyticus</name>
    <dbReference type="NCBI Taxonomy" id="1451"/>
    <lineage>
        <taxon>Bacteria</taxon>
        <taxon>Bacillati</taxon>
        <taxon>Bacillota</taxon>
        <taxon>Bacilli</taxon>
        <taxon>Bacillales</taxon>
        <taxon>Paenibacillaceae</taxon>
        <taxon>Paenibacillus</taxon>
    </lineage>
</organism>
<dbReference type="GO" id="GO:0016413">
    <property type="term" value="F:O-acetyltransferase activity"/>
    <property type="evidence" value="ECO:0007669"/>
    <property type="project" value="TreeGrafter"/>
</dbReference>
<evidence type="ECO:0000256" key="7">
    <source>
        <dbReference type="SAM" id="Phobius"/>
    </source>
</evidence>
<proteinExistence type="inferred from homology"/>
<dbReference type="RefSeq" id="WP_310136601.1">
    <property type="nucleotide sequence ID" value="NZ_JAVDTR010000002.1"/>
</dbReference>
<feature type="transmembrane region" description="Helical" evidence="7">
    <location>
        <begin position="267"/>
        <end position="291"/>
    </location>
</feature>
<dbReference type="GO" id="GO:0009246">
    <property type="term" value="P:enterobacterial common antigen biosynthetic process"/>
    <property type="evidence" value="ECO:0007669"/>
    <property type="project" value="TreeGrafter"/>
</dbReference>
<dbReference type="Proteomes" id="UP001254832">
    <property type="component" value="Unassembled WGS sequence"/>
</dbReference>
<feature type="domain" description="Acyltransferase 3" evidence="8">
    <location>
        <begin position="8"/>
        <end position="364"/>
    </location>
</feature>
<feature type="transmembrane region" description="Helical" evidence="7">
    <location>
        <begin position="236"/>
        <end position="255"/>
    </location>
</feature>
<dbReference type="GO" id="GO:0005886">
    <property type="term" value="C:plasma membrane"/>
    <property type="evidence" value="ECO:0007669"/>
    <property type="project" value="UniProtKB-SubCell"/>
</dbReference>
<dbReference type="PANTHER" id="PTHR40074:SF2">
    <property type="entry name" value="O-ACETYLTRANSFERASE WECH"/>
    <property type="match status" value="1"/>
</dbReference>
<keyword evidence="4 7" id="KW-0812">Transmembrane</keyword>
<comment type="subcellular location">
    <subcellularLocation>
        <location evidence="1">Cell membrane</location>
        <topology evidence="1">Multi-pass membrane protein</topology>
    </subcellularLocation>
</comment>
<feature type="transmembrane region" description="Helical" evidence="7">
    <location>
        <begin position="12"/>
        <end position="32"/>
    </location>
</feature>
<evidence type="ECO:0000259" key="8">
    <source>
        <dbReference type="Pfam" id="PF01757"/>
    </source>
</evidence>
<comment type="caution">
    <text evidence="9">The sequence shown here is derived from an EMBL/GenBank/DDBJ whole genome shotgun (WGS) entry which is preliminary data.</text>
</comment>
<keyword evidence="6 7" id="KW-0472">Membrane</keyword>
<protein>
    <submittedName>
        <fullName evidence="9">Surface polysaccharide O-acyltransferase-like enzyme</fullName>
    </submittedName>
</protein>
<name>A0AAP5LP69_PAEAM</name>
<feature type="transmembrane region" description="Helical" evidence="7">
    <location>
        <begin position="130"/>
        <end position="152"/>
    </location>
</feature>
<dbReference type="InterPro" id="IPR002656">
    <property type="entry name" value="Acyl_transf_3_dom"/>
</dbReference>
<keyword evidence="3" id="KW-1003">Cell membrane</keyword>
<keyword evidence="5 7" id="KW-1133">Transmembrane helix</keyword>
<evidence type="ECO:0000313" key="10">
    <source>
        <dbReference type="Proteomes" id="UP001254832"/>
    </source>
</evidence>
<dbReference type="AlphaFoldDB" id="A0AAP5LP69"/>
<dbReference type="PANTHER" id="PTHR40074">
    <property type="entry name" value="O-ACETYLTRANSFERASE WECH"/>
    <property type="match status" value="1"/>
</dbReference>
<sequence>MPRKERIVEIESLRGMAFAAVVLQHSIAHFSIVPETKLEDGVLLAILLMLTKFAVPLFIFITGMVLFYNTGDQLNYSRFMHKRLTDVIIPYVIWTLIYFVLTPNGIRGIGWQELPELGLKLLTGKTTSHFWYIIMLIQFYVLFPLFLRSIRYVYKRFGSRGRRIVLLITGVVYLILTDQLGNIAAFMERLHIPVLTEAFTTYADRNFLYFFFYFVLGAVAGISVQHWNMWISRLRWVYWTVFIVLGLRFTYLLMLEYQKPEGIRITFYTVSLIRPDMAIFLIASIMVMYQLAGKLRNHFAVRWLGWIGGVSYGGYLMHMLMLRYSYIPDELLYVAWGINPTIRTILTWILALALSCVLPWLISRIRWGKWIVGTVPGGKRNIRIKQHMKNS</sequence>
<feature type="transmembrane region" description="Helical" evidence="7">
    <location>
        <begin position="207"/>
        <end position="224"/>
    </location>
</feature>